<dbReference type="PANTHER" id="PTHR42738:SF7">
    <property type="entry name" value="HYDROXYMETHYLGLUTARYL-COA LYASE"/>
    <property type="match status" value="1"/>
</dbReference>
<evidence type="ECO:0000313" key="5">
    <source>
        <dbReference type="EMBL" id="GAA4330150.1"/>
    </source>
</evidence>
<dbReference type="InterPro" id="IPR000891">
    <property type="entry name" value="PYR_CT"/>
</dbReference>
<comment type="caution">
    <text evidence="5">The sequence shown here is derived from an EMBL/GenBank/DDBJ whole genome shotgun (WGS) entry which is preliminary data.</text>
</comment>
<dbReference type="RefSeq" id="WP_345535489.1">
    <property type="nucleotide sequence ID" value="NZ_BAABGJ010000002.1"/>
</dbReference>
<accession>A0ABP8GV27</accession>
<gene>
    <name evidence="5" type="ORF">GCM10023165_03560</name>
</gene>
<evidence type="ECO:0000256" key="2">
    <source>
        <dbReference type="ARBA" id="ARBA00022723"/>
    </source>
</evidence>
<feature type="domain" description="Pyruvate carboxyltransferase" evidence="4">
    <location>
        <begin position="9"/>
        <end position="276"/>
    </location>
</feature>
<proteinExistence type="inferred from homology"/>
<keyword evidence="6" id="KW-1185">Reference proteome</keyword>
<dbReference type="GO" id="GO:0016829">
    <property type="term" value="F:lyase activity"/>
    <property type="evidence" value="ECO:0007669"/>
    <property type="project" value="UniProtKB-KW"/>
</dbReference>
<dbReference type="InterPro" id="IPR013785">
    <property type="entry name" value="Aldolase_TIM"/>
</dbReference>
<comment type="similarity">
    <text evidence="1">Belongs to the HMG-CoA lyase family.</text>
</comment>
<reference evidence="6" key="1">
    <citation type="journal article" date="2019" name="Int. J. Syst. Evol. Microbiol.">
        <title>The Global Catalogue of Microorganisms (GCM) 10K type strain sequencing project: providing services to taxonomists for standard genome sequencing and annotation.</title>
        <authorList>
            <consortium name="The Broad Institute Genomics Platform"/>
            <consortium name="The Broad Institute Genome Sequencing Center for Infectious Disease"/>
            <person name="Wu L."/>
            <person name="Ma J."/>
        </authorList>
    </citation>
    <scope>NUCLEOTIDE SEQUENCE [LARGE SCALE GENOMIC DNA]</scope>
    <source>
        <strain evidence="6">JCM 17804</strain>
    </source>
</reference>
<dbReference type="EMBL" id="BAABGJ010000002">
    <property type="protein sequence ID" value="GAA4330150.1"/>
    <property type="molecule type" value="Genomic_DNA"/>
</dbReference>
<dbReference type="SUPFAM" id="SSF51569">
    <property type="entry name" value="Aldolase"/>
    <property type="match status" value="1"/>
</dbReference>
<name>A0ABP8GV27_9BURK</name>
<organism evidence="5 6">
    <name type="scientific">Variovorax defluvii</name>
    <dbReference type="NCBI Taxonomy" id="913761"/>
    <lineage>
        <taxon>Bacteria</taxon>
        <taxon>Pseudomonadati</taxon>
        <taxon>Pseudomonadota</taxon>
        <taxon>Betaproteobacteria</taxon>
        <taxon>Burkholderiales</taxon>
        <taxon>Comamonadaceae</taxon>
        <taxon>Variovorax</taxon>
    </lineage>
</organism>
<dbReference type="PROSITE" id="PS50991">
    <property type="entry name" value="PYR_CT"/>
    <property type="match status" value="1"/>
</dbReference>
<dbReference type="NCBIfam" id="NF004283">
    <property type="entry name" value="PRK05692.1"/>
    <property type="match status" value="1"/>
</dbReference>
<evidence type="ECO:0000259" key="4">
    <source>
        <dbReference type="PROSITE" id="PS50991"/>
    </source>
</evidence>
<dbReference type="Proteomes" id="UP001500975">
    <property type="component" value="Unassembled WGS sequence"/>
</dbReference>
<evidence type="ECO:0000256" key="3">
    <source>
        <dbReference type="ARBA" id="ARBA00023239"/>
    </source>
</evidence>
<dbReference type="InterPro" id="IPR043594">
    <property type="entry name" value="HMGL"/>
</dbReference>
<evidence type="ECO:0000313" key="6">
    <source>
        <dbReference type="Proteomes" id="UP001500975"/>
    </source>
</evidence>
<evidence type="ECO:0000256" key="1">
    <source>
        <dbReference type="ARBA" id="ARBA00009405"/>
    </source>
</evidence>
<dbReference type="Pfam" id="PF00682">
    <property type="entry name" value="HMGL-like"/>
    <property type="match status" value="1"/>
</dbReference>
<dbReference type="CDD" id="cd07938">
    <property type="entry name" value="DRE_TIM_HMGL"/>
    <property type="match status" value="1"/>
</dbReference>
<dbReference type="PANTHER" id="PTHR42738">
    <property type="entry name" value="HYDROXYMETHYLGLUTARYL-COA LYASE"/>
    <property type="match status" value="1"/>
</dbReference>
<sequence length="329" mass="35371">MNGGRGTRLFINEVATRDGFQMESRFVPTEDKIALVDKLGGLGYAKIEVTSFTSPKAIPALRDGEEVMHRIARRPGVVYTALVPNLRGGERALESRTDEFNIVMSASETHNLSNLRMTREQSFAQLAEVIALAKQAKVPVNVSLSCVFGCPMEGEVAPDAVLGWVERFAALGVAGITLCDTTGMAYPTQVQTLCAAAMARFPGLELTAHFHNTRAMGLVNTVAAIEAGIRRFDMSLGGIGGCPYAPGASGNVATEDVIHMLQCMGYETGMDLPGLLDAAGVLERLVEHPLPSQVSRAGPRLRRHAPPADFEQIVARANARRPDTKELRA</sequence>
<protein>
    <submittedName>
        <fullName evidence="5">Hydroxymethylglutaryl-CoA lyase</fullName>
    </submittedName>
</protein>
<keyword evidence="2" id="KW-0479">Metal-binding</keyword>
<keyword evidence="3 5" id="KW-0456">Lyase</keyword>
<dbReference type="Gene3D" id="3.20.20.70">
    <property type="entry name" value="Aldolase class I"/>
    <property type="match status" value="1"/>
</dbReference>